<proteinExistence type="predicted"/>
<dbReference type="EMBL" id="ML120357">
    <property type="protein sequence ID" value="RPB04688.1"/>
    <property type="molecule type" value="Genomic_DNA"/>
</dbReference>
<sequence>MPASTESLRVDEDSYPVASDFTPSSSAFAKLPALIADENKPLFSITAHLQTKIKVKIKECLESETGCYMLVTDVPGHIDTALYEALEKRAIHKVARFTYEQIMQSVIFRVMPGAPHEVV</sequence>
<reference evidence="1 2" key="1">
    <citation type="journal article" date="2018" name="Nat. Ecol. Evol.">
        <title>Pezizomycetes genomes reveal the molecular basis of ectomycorrhizal truffle lifestyle.</title>
        <authorList>
            <person name="Murat C."/>
            <person name="Payen T."/>
            <person name="Noel B."/>
            <person name="Kuo A."/>
            <person name="Morin E."/>
            <person name="Chen J."/>
            <person name="Kohler A."/>
            <person name="Krizsan K."/>
            <person name="Balestrini R."/>
            <person name="Da Silva C."/>
            <person name="Montanini B."/>
            <person name="Hainaut M."/>
            <person name="Levati E."/>
            <person name="Barry K.W."/>
            <person name="Belfiori B."/>
            <person name="Cichocki N."/>
            <person name="Clum A."/>
            <person name="Dockter R.B."/>
            <person name="Fauchery L."/>
            <person name="Guy J."/>
            <person name="Iotti M."/>
            <person name="Le Tacon F."/>
            <person name="Lindquist E.A."/>
            <person name="Lipzen A."/>
            <person name="Malagnac F."/>
            <person name="Mello A."/>
            <person name="Molinier V."/>
            <person name="Miyauchi S."/>
            <person name="Poulain J."/>
            <person name="Riccioni C."/>
            <person name="Rubini A."/>
            <person name="Sitrit Y."/>
            <person name="Splivallo R."/>
            <person name="Traeger S."/>
            <person name="Wang M."/>
            <person name="Zifcakova L."/>
            <person name="Wipf D."/>
            <person name="Zambonelli A."/>
            <person name="Paolocci F."/>
            <person name="Nowrousian M."/>
            <person name="Ottonello S."/>
            <person name="Baldrian P."/>
            <person name="Spatafora J.W."/>
            <person name="Henrissat B."/>
            <person name="Nagy L.G."/>
            <person name="Aury J.M."/>
            <person name="Wincker P."/>
            <person name="Grigoriev I.V."/>
            <person name="Bonfante P."/>
            <person name="Martin F.M."/>
        </authorList>
    </citation>
    <scope>NUCLEOTIDE SEQUENCE [LARGE SCALE GENOMIC DNA]</scope>
    <source>
        <strain evidence="1 2">120613-1</strain>
    </source>
</reference>
<evidence type="ECO:0000313" key="1">
    <source>
        <dbReference type="EMBL" id="RPB04688.1"/>
    </source>
</evidence>
<name>A0A3N4K569_9PEZI</name>
<accession>A0A3N4K569</accession>
<dbReference type="AlphaFoldDB" id="A0A3N4K569"/>
<keyword evidence="2" id="KW-1185">Reference proteome</keyword>
<dbReference type="Proteomes" id="UP000276215">
    <property type="component" value="Unassembled WGS sequence"/>
</dbReference>
<gene>
    <name evidence="1" type="ORF">L873DRAFT_1786158</name>
</gene>
<organism evidence="1 2">
    <name type="scientific">Choiromyces venosus 120613-1</name>
    <dbReference type="NCBI Taxonomy" id="1336337"/>
    <lineage>
        <taxon>Eukaryota</taxon>
        <taxon>Fungi</taxon>
        <taxon>Dikarya</taxon>
        <taxon>Ascomycota</taxon>
        <taxon>Pezizomycotina</taxon>
        <taxon>Pezizomycetes</taxon>
        <taxon>Pezizales</taxon>
        <taxon>Tuberaceae</taxon>
        <taxon>Choiromyces</taxon>
    </lineage>
</organism>
<evidence type="ECO:0000313" key="2">
    <source>
        <dbReference type="Proteomes" id="UP000276215"/>
    </source>
</evidence>
<protein>
    <submittedName>
        <fullName evidence="1">Uncharacterized protein</fullName>
    </submittedName>
</protein>
<dbReference type="STRING" id="1336337.A0A3N4K569"/>